<sequence>MRNSHIWTALVTFLFEIFVWAFYNVLVYPHFFSPLRHLPQPTGGSLFTGQLGRILREPSGQPARDWNRTIPHDGLVRYLGLFNIERIIVFSTKGLSEVLTQRPYDFVKPAQARNVLKPLTGVGILLAEGDEHRFQRKNLMPAFSYRHIKDLYPTFWSKSRHVVQAIGNEIANRSSQDGSTDSAVTIEFADWASRVSLDIIGIAGMGQDFNAIDNPNGELNRVYRRILTPSKQGLILSIIGQFLPQWLLRAIPVKRNEDLREAIKVIRKTSLALIQQKKEKLARKEQSGVDIISVALHSGAFSDENLLDQTMTFLAAGHETTSAALTWGVYAMCKYPAMQTRLRKEIRQRLPPLDDETWADNMQAEMIEALPYLRAVCNEVLRVYSPIPMTLRAAAVDTTILGQPIPKGTKVIVSPLAINTCKSLWGEDADDFNPDRWMGVGKANSGGAESNYAFMTFLHGPRSCIGQSFSKAEFACLLAAVVGRFELQLADPDKPIHAKGGVTMKPAGGLQVKMRPLQGW</sequence>
<dbReference type="InParanoid" id="A0A165GS66"/>
<dbReference type="SUPFAM" id="SSF48264">
    <property type="entry name" value="Cytochrome P450"/>
    <property type="match status" value="1"/>
</dbReference>
<dbReference type="Gene3D" id="1.10.630.10">
    <property type="entry name" value="Cytochrome P450"/>
    <property type="match status" value="1"/>
</dbReference>
<dbReference type="AlphaFoldDB" id="A0A165GS66"/>
<name>A0A165GS66_XYLHT</name>
<evidence type="ECO:0000313" key="3">
    <source>
        <dbReference type="EMBL" id="KZF22527.1"/>
    </source>
</evidence>
<dbReference type="PANTHER" id="PTHR24305">
    <property type="entry name" value="CYTOCHROME P450"/>
    <property type="match status" value="1"/>
</dbReference>
<dbReference type="GO" id="GO:0016705">
    <property type="term" value="F:oxidoreductase activity, acting on paired donors, with incorporation or reduction of molecular oxygen"/>
    <property type="evidence" value="ECO:0007669"/>
    <property type="project" value="InterPro"/>
</dbReference>
<keyword evidence="2" id="KW-1133">Transmembrane helix</keyword>
<dbReference type="EMBL" id="KV407458">
    <property type="protein sequence ID" value="KZF22527.1"/>
    <property type="molecule type" value="Genomic_DNA"/>
</dbReference>
<dbReference type="Pfam" id="PF00067">
    <property type="entry name" value="p450"/>
    <property type="match status" value="1"/>
</dbReference>
<dbReference type="InterPro" id="IPR050121">
    <property type="entry name" value="Cytochrome_P450_monoxygenase"/>
</dbReference>
<gene>
    <name evidence="3" type="ORF">L228DRAFT_210984</name>
</gene>
<dbReference type="PANTHER" id="PTHR24305:SF227">
    <property type="entry name" value="P450, PUTATIVE (EUROFUNG)-RELATED"/>
    <property type="match status" value="1"/>
</dbReference>
<accession>A0A165GS66</accession>
<dbReference type="GO" id="GO:0004497">
    <property type="term" value="F:monooxygenase activity"/>
    <property type="evidence" value="ECO:0007669"/>
    <property type="project" value="UniProtKB-KW"/>
</dbReference>
<organism evidence="3 4">
    <name type="scientific">Xylona heveae (strain CBS 132557 / TC161)</name>
    <dbReference type="NCBI Taxonomy" id="1328760"/>
    <lineage>
        <taxon>Eukaryota</taxon>
        <taxon>Fungi</taxon>
        <taxon>Dikarya</taxon>
        <taxon>Ascomycota</taxon>
        <taxon>Pezizomycotina</taxon>
        <taxon>Xylonomycetes</taxon>
        <taxon>Xylonales</taxon>
        <taxon>Xylonaceae</taxon>
        <taxon>Xylona</taxon>
    </lineage>
</organism>
<proteinExistence type="predicted"/>
<keyword evidence="4" id="KW-1185">Reference proteome</keyword>
<protein>
    <submittedName>
        <fullName evidence="3">Cytochrome P450 monooxygenase-like protein</fullName>
    </submittedName>
</protein>
<evidence type="ECO:0000313" key="4">
    <source>
        <dbReference type="Proteomes" id="UP000076632"/>
    </source>
</evidence>
<dbReference type="FunFam" id="1.10.630.10:FF:000051">
    <property type="entry name" value="Cytochrome P450 monooxygenase (Fum15)"/>
    <property type="match status" value="1"/>
</dbReference>
<dbReference type="InterPro" id="IPR001128">
    <property type="entry name" value="Cyt_P450"/>
</dbReference>
<feature type="binding site" description="axial binding residue" evidence="1">
    <location>
        <position position="464"/>
    </location>
    <ligand>
        <name>heme</name>
        <dbReference type="ChEBI" id="CHEBI:30413"/>
    </ligand>
    <ligandPart>
        <name>Fe</name>
        <dbReference type="ChEBI" id="CHEBI:18248"/>
    </ligandPart>
</feature>
<dbReference type="InterPro" id="IPR002401">
    <property type="entry name" value="Cyt_P450_E_grp-I"/>
</dbReference>
<dbReference type="OMA" id="WKHQRRT"/>
<dbReference type="CDD" id="cd11069">
    <property type="entry name" value="CYP_FUM15-like"/>
    <property type="match status" value="1"/>
</dbReference>
<keyword evidence="2" id="KW-0812">Transmembrane</keyword>
<dbReference type="InterPro" id="IPR036396">
    <property type="entry name" value="Cyt_P450_sf"/>
</dbReference>
<dbReference type="PRINTS" id="PR00463">
    <property type="entry name" value="EP450I"/>
</dbReference>
<reference evidence="3 4" key="1">
    <citation type="journal article" date="2016" name="Fungal Biol.">
        <title>The genome of Xylona heveae provides a window into fungal endophytism.</title>
        <authorList>
            <person name="Gazis R."/>
            <person name="Kuo A."/>
            <person name="Riley R."/>
            <person name="LaButti K."/>
            <person name="Lipzen A."/>
            <person name="Lin J."/>
            <person name="Amirebrahimi M."/>
            <person name="Hesse C.N."/>
            <person name="Spatafora J.W."/>
            <person name="Henrissat B."/>
            <person name="Hainaut M."/>
            <person name="Grigoriev I.V."/>
            <person name="Hibbett D.S."/>
        </authorList>
    </citation>
    <scope>NUCLEOTIDE SEQUENCE [LARGE SCALE GENOMIC DNA]</scope>
    <source>
        <strain evidence="3 4">TC161</strain>
    </source>
</reference>
<keyword evidence="1" id="KW-0349">Heme</keyword>
<comment type="cofactor">
    <cofactor evidence="1">
        <name>heme</name>
        <dbReference type="ChEBI" id="CHEBI:30413"/>
    </cofactor>
</comment>
<dbReference type="RefSeq" id="XP_018188082.1">
    <property type="nucleotide sequence ID" value="XM_018329876.1"/>
</dbReference>
<keyword evidence="2" id="KW-0472">Membrane</keyword>
<evidence type="ECO:0000256" key="1">
    <source>
        <dbReference type="PIRSR" id="PIRSR602401-1"/>
    </source>
</evidence>
<keyword evidence="3" id="KW-0560">Oxidoreductase</keyword>
<dbReference type="PRINTS" id="PR00385">
    <property type="entry name" value="P450"/>
</dbReference>
<evidence type="ECO:0000256" key="2">
    <source>
        <dbReference type="SAM" id="Phobius"/>
    </source>
</evidence>
<dbReference type="STRING" id="1328760.A0A165GS66"/>
<feature type="transmembrane region" description="Helical" evidence="2">
    <location>
        <begin position="6"/>
        <end position="26"/>
    </location>
</feature>
<keyword evidence="3" id="KW-0503">Monooxygenase</keyword>
<dbReference type="GO" id="GO:0005506">
    <property type="term" value="F:iron ion binding"/>
    <property type="evidence" value="ECO:0007669"/>
    <property type="project" value="InterPro"/>
</dbReference>
<keyword evidence="1" id="KW-0479">Metal-binding</keyword>
<dbReference type="GeneID" id="28895013"/>
<dbReference type="GO" id="GO:0020037">
    <property type="term" value="F:heme binding"/>
    <property type="evidence" value="ECO:0007669"/>
    <property type="project" value="InterPro"/>
</dbReference>
<dbReference type="Proteomes" id="UP000076632">
    <property type="component" value="Unassembled WGS sequence"/>
</dbReference>
<keyword evidence="1" id="KW-0408">Iron</keyword>
<dbReference type="OrthoDB" id="1470350at2759"/>